<dbReference type="Proteomes" id="UP000017836">
    <property type="component" value="Unassembled WGS sequence"/>
</dbReference>
<keyword evidence="2" id="KW-1185">Reference proteome</keyword>
<organism evidence="1 2">
    <name type="scientific">Amborella trichopoda</name>
    <dbReference type="NCBI Taxonomy" id="13333"/>
    <lineage>
        <taxon>Eukaryota</taxon>
        <taxon>Viridiplantae</taxon>
        <taxon>Streptophyta</taxon>
        <taxon>Embryophyta</taxon>
        <taxon>Tracheophyta</taxon>
        <taxon>Spermatophyta</taxon>
        <taxon>Magnoliopsida</taxon>
        <taxon>Amborellales</taxon>
        <taxon>Amborellaceae</taxon>
        <taxon>Amborella</taxon>
    </lineage>
</organism>
<dbReference type="EMBL" id="KI392557">
    <property type="protein sequence ID" value="ERN14249.1"/>
    <property type="molecule type" value="Genomic_DNA"/>
</dbReference>
<sequence length="90" mass="9939">MPPATVHPLLVSRITVASLQVFWPRFSIIPFSELEYYQSSIRSKQHTSKIFSLLPPNGSLGAAVWPEMVVAGKPVRCLQMDGKTIAEVSV</sequence>
<evidence type="ECO:0000313" key="1">
    <source>
        <dbReference type="EMBL" id="ERN14249.1"/>
    </source>
</evidence>
<reference evidence="2" key="1">
    <citation type="journal article" date="2013" name="Science">
        <title>The Amborella genome and the evolution of flowering plants.</title>
        <authorList>
            <consortium name="Amborella Genome Project"/>
        </authorList>
    </citation>
    <scope>NUCLEOTIDE SEQUENCE [LARGE SCALE GENOMIC DNA]</scope>
</reference>
<gene>
    <name evidence="1" type="ORF">AMTR_s00033p00145790</name>
</gene>
<dbReference type="Gramene" id="ERN14249">
    <property type="protein sequence ID" value="ERN14249"/>
    <property type="gene ID" value="AMTR_s00033p00145790"/>
</dbReference>
<name>U5CVU7_AMBTC</name>
<proteinExistence type="predicted"/>
<dbReference type="HOGENOM" id="CLU_2443772_0_0_1"/>
<evidence type="ECO:0000313" key="2">
    <source>
        <dbReference type="Proteomes" id="UP000017836"/>
    </source>
</evidence>
<accession>U5CVU7</accession>
<dbReference type="AlphaFoldDB" id="U5CVU7"/>
<protein>
    <submittedName>
        <fullName evidence="1">Uncharacterized protein</fullName>
    </submittedName>
</protein>